<gene>
    <name evidence="1" type="ORF">L1987_19797</name>
</gene>
<dbReference type="EMBL" id="CM042024">
    <property type="protein sequence ID" value="KAI3810187.1"/>
    <property type="molecule type" value="Genomic_DNA"/>
</dbReference>
<accession>A0ACB9IQ16</accession>
<evidence type="ECO:0000313" key="1">
    <source>
        <dbReference type="EMBL" id="KAI3810187.1"/>
    </source>
</evidence>
<organism evidence="1 2">
    <name type="scientific">Smallanthus sonchifolius</name>
    <dbReference type="NCBI Taxonomy" id="185202"/>
    <lineage>
        <taxon>Eukaryota</taxon>
        <taxon>Viridiplantae</taxon>
        <taxon>Streptophyta</taxon>
        <taxon>Embryophyta</taxon>
        <taxon>Tracheophyta</taxon>
        <taxon>Spermatophyta</taxon>
        <taxon>Magnoliopsida</taxon>
        <taxon>eudicotyledons</taxon>
        <taxon>Gunneridae</taxon>
        <taxon>Pentapetalae</taxon>
        <taxon>asterids</taxon>
        <taxon>campanulids</taxon>
        <taxon>Asterales</taxon>
        <taxon>Asteraceae</taxon>
        <taxon>Asteroideae</taxon>
        <taxon>Heliantheae alliance</taxon>
        <taxon>Millerieae</taxon>
        <taxon>Smallanthus</taxon>
    </lineage>
</organism>
<dbReference type="Proteomes" id="UP001056120">
    <property type="component" value="Linkage Group LG07"/>
</dbReference>
<sequence length="145" mass="17136">MIDVTAMMEEVNWYHDLWMGFNRSIYRSRNWKLCLGFLPIACQKRREKEKEQQACQKKDPQPGNAESLTDDDTRSLWHIAKAIHKLEGNYQAAKWNGTKVSMNILNKDSYSDPETILTLEKNSRLDQCKYVTLDYRHARLFVCIF</sequence>
<proteinExistence type="predicted"/>
<name>A0ACB9IQ16_9ASTR</name>
<reference evidence="2" key="1">
    <citation type="journal article" date="2022" name="Mol. Ecol. Resour.">
        <title>The genomes of chicory, endive, great burdock and yacon provide insights into Asteraceae palaeo-polyploidization history and plant inulin production.</title>
        <authorList>
            <person name="Fan W."/>
            <person name="Wang S."/>
            <person name="Wang H."/>
            <person name="Wang A."/>
            <person name="Jiang F."/>
            <person name="Liu H."/>
            <person name="Zhao H."/>
            <person name="Xu D."/>
            <person name="Zhang Y."/>
        </authorList>
    </citation>
    <scope>NUCLEOTIDE SEQUENCE [LARGE SCALE GENOMIC DNA]</scope>
    <source>
        <strain evidence="2">cv. Yunnan</strain>
    </source>
</reference>
<evidence type="ECO:0000313" key="2">
    <source>
        <dbReference type="Proteomes" id="UP001056120"/>
    </source>
</evidence>
<keyword evidence="2" id="KW-1185">Reference proteome</keyword>
<comment type="caution">
    <text evidence="1">The sequence shown here is derived from an EMBL/GenBank/DDBJ whole genome shotgun (WGS) entry which is preliminary data.</text>
</comment>
<protein>
    <submittedName>
        <fullName evidence="1">Uncharacterized protein</fullName>
    </submittedName>
</protein>
<reference evidence="1 2" key="2">
    <citation type="journal article" date="2022" name="Mol. Ecol. Resour.">
        <title>The genomes of chicory, endive, great burdock and yacon provide insights into Asteraceae paleo-polyploidization history and plant inulin production.</title>
        <authorList>
            <person name="Fan W."/>
            <person name="Wang S."/>
            <person name="Wang H."/>
            <person name="Wang A."/>
            <person name="Jiang F."/>
            <person name="Liu H."/>
            <person name="Zhao H."/>
            <person name="Xu D."/>
            <person name="Zhang Y."/>
        </authorList>
    </citation>
    <scope>NUCLEOTIDE SEQUENCE [LARGE SCALE GENOMIC DNA]</scope>
    <source>
        <strain evidence="2">cv. Yunnan</strain>
        <tissue evidence="1">Leaves</tissue>
    </source>
</reference>